<organism evidence="2 3">
    <name type="scientific">Caproiciproducens galactitolivorans</name>
    <dbReference type="NCBI Taxonomy" id="642589"/>
    <lineage>
        <taxon>Bacteria</taxon>
        <taxon>Bacillati</taxon>
        <taxon>Bacillota</taxon>
        <taxon>Clostridia</taxon>
        <taxon>Eubacteriales</taxon>
        <taxon>Acutalibacteraceae</taxon>
        <taxon>Caproiciproducens</taxon>
    </lineage>
</organism>
<keyword evidence="2" id="KW-0808">Transferase</keyword>
<dbReference type="EC" id="2.7.-.-" evidence="2"/>
<protein>
    <submittedName>
        <fullName evidence="2">PTS-dependent dihydroxyacetone kinase, dihydroxyacetone-binding subunit DhaK</fullName>
        <ecNumber evidence="2">2.7.-.-</ecNumber>
    </submittedName>
</protein>
<feature type="domain" description="DhaK" evidence="1">
    <location>
        <begin position="7"/>
        <end position="326"/>
    </location>
</feature>
<evidence type="ECO:0000313" key="2">
    <source>
        <dbReference type="EMBL" id="TGJ76960.1"/>
    </source>
</evidence>
<dbReference type="PROSITE" id="PS51481">
    <property type="entry name" value="DHAK"/>
    <property type="match status" value="1"/>
</dbReference>
<dbReference type="PANTHER" id="PTHR28629">
    <property type="entry name" value="TRIOKINASE/FMN CYCLASE"/>
    <property type="match status" value="1"/>
</dbReference>
<dbReference type="InterPro" id="IPR004006">
    <property type="entry name" value="DhaK_dom"/>
</dbReference>
<dbReference type="PANTHER" id="PTHR28629:SF4">
    <property type="entry name" value="TRIOKINASE_FMN CYCLASE"/>
    <property type="match status" value="1"/>
</dbReference>
<dbReference type="Proteomes" id="UP000297714">
    <property type="component" value="Unassembled WGS sequence"/>
</dbReference>
<dbReference type="EMBL" id="SRMQ01000003">
    <property type="protein sequence ID" value="TGJ76960.1"/>
    <property type="molecule type" value="Genomic_DNA"/>
</dbReference>
<dbReference type="GO" id="GO:0005829">
    <property type="term" value="C:cytosol"/>
    <property type="evidence" value="ECO:0007669"/>
    <property type="project" value="TreeGrafter"/>
</dbReference>
<gene>
    <name evidence="2" type="primary">dhaK_2</name>
    <name evidence="2" type="ORF">CAGA_10330</name>
</gene>
<dbReference type="InterPro" id="IPR050861">
    <property type="entry name" value="Dihydroxyacetone_Kinase"/>
</dbReference>
<dbReference type="FunFam" id="3.40.50.10440:FF:000001">
    <property type="entry name" value="Dihydroxyacetone kinase, DhaK subunit"/>
    <property type="match status" value="1"/>
</dbReference>
<accession>A0A4Z0YDI3</accession>
<proteinExistence type="predicted"/>
<keyword evidence="2" id="KW-0418">Kinase</keyword>
<evidence type="ECO:0000259" key="1">
    <source>
        <dbReference type="PROSITE" id="PS51481"/>
    </source>
</evidence>
<evidence type="ECO:0000313" key="3">
    <source>
        <dbReference type="Proteomes" id="UP000297714"/>
    </source>
</evidence>
<dbReference type="AlphaFoldDB" id="A0A4Z0YDI3"/>
<reference evidence="2 3" key="1">
    <citation type="submission" date="2019-04" db="EMBL/GenBank/DDBJ databases">
        <authorList>
            <person name="Poehlein A."/>
            <person name="Bengelsdorf F.R."/>
            <person name="Duerre P."/>
            <person name="Daniel R."/>
        </authorList>
    </citation>
    <scope>NUCLEOTIDE SEQUENCE [LARGE SCALE GENOMIC DNA]</scope>
    <source>
        <strain evidence="2 3">BS-1</strain>
    </source>
</reference>
<dbReference type="SUPFAM" id="SSF82549">
    <property type="entry name" value="DAK1/DegV-like"/>
    <property type="match status" value="1"/>
</dbReference>
<comment type="caution">
    <text evidence="2">The sequence shown here is derived from an EMBL/GenBank/DDBJ whole genome shotgun (WGS) entry which is preliminary data.</text>
</comment>
<dbReference type="GO" id="GO:0019563">
    <property type="term" value="P:glycerol catabolic process"/>
    <property type="evidence" value="ECO:0007669"/>
    <property type="project" value="TreeGrafter"/>
</dbReference>
<dbReference type="GO" id="GO:0004371">
    <property type="term" value="F:glycerone kinase activity"/>
    <property type="evidence" value="ECO:0007669"/>
    <property type="project" value="InterPro"/>
</dbReference>
<keyword evidence="3" id="KW-1185">Reference proteome</keyword>
<dbReference type="Pfam" id="PF02733">
    <property type="entry name" value="Dak1"/>
    <property type="match status" value="1"/>
</dbReference>
<dbReference type="Gene3D" id="3.40.50.10440">
    <property type="entry name" value="Dihydroxyacetone kinase, domain 1"/>
    <property type="match status" value="1"/>
</dbReference>
<dbReference type="RefSeq" id="WP_167875162.1">
    <property type="nucleotide sequence ID" value="NZ_JAJUFJ010000007.1"/>
</dbReference>
<name>A0A4Z0YDI3_9FIRM</name>
<dbReference type="Gene3D" id="3.30.1180.20">
    <property type="entry name" value="Dihydroxyacetone kinase, domain 2"/>
    <property type="match status" value="1"/>
</dbReference>
<sequence>MNKIINQPEQMIKEMIEGYIATCPDLFEPLPDYKGILMKRKKDKVSIVTGGGSGNEPWILGYVGEGLADGAALGNVYIAPPARAILNVTKAVNHEKGVIYICTNHAGDVLNFELVGELAQLDGIDTRCVFVADDITSAPREKQEERRGVAGVALVMKVAGGACDAGLPLDEAVRVIQKANRNTFTFSVTTSPGYLPSGKAMCELPEGFIEYGMGFNGEPGVLRTGLKPADEIADTMMDYLLKDCGACAGDEVAVMVNGFGFTSLLELCIVNRRVAEILKGKGIKVHDLFIDSLFCPQGTGGFSISILKVDEELKRYYDMPAYSPFFKKNNRPRG</sequence>